<dbReference type="InterPro" id="IPR008969">
    <property type="entry name" value="CarboxyPept-like_regulatory"/>
</dbReference>
<protein>
    <submittedName>
        <fullName evidence="2">TonB-linked outer membrane protein, SusC/RagA family</fullName>
    </submittedName>
</protein>
<evidence type="ECO:0000313" key="3">
    <source>
        <dbReference type="Proteomes" id="UP000265715"/>
    </source>
</evidence>
<name>A0A399EJM9_9DEIN</name>
<keyword evidence="1" id="KW-0732">Signal</keyword>
<dbReference type="Proteomes" id="UP000265715">
    <property type="component" value="Unassembled WGS sequence"/>
</dbReference>
<feature type="chain" id="PRO_5017481398" evidence="1">
    <location>
        <begin position="25"/>
        <end position="799"/>
    </location>
</feature>
<organism evidence="2 3">
    <name type="scientific">Calidithermus terrae</name>
    <dbReference type="NCBI Taxonomy" id="1408545"/>
    <lineage>
        <taxon>Bacteria</taxon>
        <taxon>Thermotogati</taxon>
        <taxon>Deinococcota</taxon>
        <taxon>Deinococci</taxon>
        <taxon>Thermales</taxon>
        <taxon>Thermaceae</taxon>
        <taxon>Calidithermus</taxon>
    </lineage>
</organism>
<evidence type="ECO:0000313" key="2">
    <source>
        <dbReference type="EMBL" id="RIH84924.1"/>
    </source>
</evidence>
<sequence length="799" mass="82371">MRLKLLYAGLAGALVLFGCTPADTSPPVVRVSQPADGATVNTNGVEVRGTAADERAVTRVTYQLNGGPEQRVDVSAQKQVELEIDVGGLEQGNNVITLNAYDAAGNKGSAQLRVKYQPGAPSVSITQPDAGAIVNVAGVTVRGKATDDQQVTRLTYRLNGGAEAEVPITPGAEVDFGFSVGGLAQGNNVVTVSAYDALGLKASAQVSIKYQPGAPSVAITQPATGTTLNRTGVNVVGRAGDDQAVTRLTYQLNGGAEQEVGVAVGAQVEFSFAVSGLREGSNTLTVNAYDALGLKGSATVSVVYGPLVLTGLVVDNNAGAAVAGSTVTVDGSPASAVTDSDGAFTLHLPAGTYSLSFSKPGYAGSRVEGLRLEADLGPIGVVQKRAANPGLATTPPSLSVTTGAGGCGDIAAGADFAGVTRAQACVPFRITATAQGSGNMTRLIYAGLAKTPGSGFFSNPRFSWAADVSGPDTGNRQLSGAAVAGVNGPTTFEVVAYDVNDNRVHRIYYLDFAQGTASPTVTPVTAFQVLSVTLAQAVGFYGPPKPTAVRLPAASGISVQGAPSADSTLWVELSWGYSGTNPDRFEVWRSFDGSTFARIATLGGAARAYNDSSPQLAVGRRVYYRVDAVGSTAAAGPVLATTPLDRFTVSLLSPSKNQTGVSVRPTFSWSVSRVVGDQRLFAPFVLDYPQQGEYFIWSPYFSTGRLFSDADLVVSGNTYSVAYNADGAASLGRLEAHHAYSFDLSAAAVSFDPADPARVEAISIAQDIWNIFHPLGVCNFGGPVCTGEWNEFVTGDGSY</sequence>
<dbReference type="PROSITE" id="PS51257">
    <property type="entry name" value="PROKAR_LIPOPROTEIN"/>
    <property type="match status" value="1"/>
</dbReference>
<reference evidence="2 3" key="1">
    <citation type="submission" date="2018-08" db="EMBL/GenBank/DDBJ databases">
        <title>Meiothermus terrae DSM 26712 genome sequencing project.</title>
        <authorList>
            <person name="Da Costa M.S."/>
            <person name="Albuquerque L."/>
            <person name="Raposo P."/>
            <person name="Froufe H.J.C."/>
            <person name="Barroso C.S."/>
            <person name="Egas C."/>
        </authorList>
    </citation>
    <scope>NUCLEOTIDE SEQUENCE [LARGE SCALE GENOMIC DNA]</scope>
    <source>
        <strain evidence="2 3">DSM 26712</strain>
    </source>
</reference>
<dbReference type="Pfam" id="PF13620">
    <property type="entry name" value="CarboxypepD_reg"/>
    <property type="match status" value="1"/>
</dbReference>
<keyword evidence="3" id="KW-1185">Reference proteome</keyword>
<dbReference type="RefSeq" id="WP_147372642.1">
    <property type="nucleotide sequence ID" value="NZ_QXDL01000066.1"/>
</dbReference>
<dbReference type="EMBL" id="QXDL01000066">
    <property type="protein sequence ID" value="RIH84924.1"/>
    <property type="molecule type" value="Genomic_DNA"/>
</dbReference>
<dbReference type="Gene3D" id="2.60.40.1120">
    <property type="entry name" value="Carboxypeptidase-like, regulatory domain"/>
    <property type="match status" value="1"/>
</dbReference>
<dbReference type="SUPFAM" id="SSF49464">
    <property type="entry name" value="Carboxypeptidase regulatory domain-like"/>
    <property type="match status" value="1"/>
</dbReference>
<gene>
    <name evidence="2" type="ORF">Mterra_01844</name>
</gene>
<accession>A0A399EJM9</accession>
<comment type="caution">
    <text evidence="2">The sequence shown here is derived from an EMBL/GenBank/DDBJ whole genome shotgun (WGS) entry which is preliminary data.</text>
</comment>
<feature type="signal peptide" evidence="1">
    <location>
        <begin position="1"/>
        <end position="24"/>
    </location>
</feature>
<dbReference type="InterPro" id="IPR013783">
    <property type="entry name" value="Ig-like_fold"/>
</dbReference>
<evidence type="ECO:0000256" key="1">
    <source>
        <dbReference type="SAM" id="SignalP"/>
    </source>
</evidence>
<proteinExistence type="predicted"/>
<dbReference type="OrthoDB" id="28995at2"/>
<dbReference type="Gene3D" id="2.60.40.10">
    <property type="entry name" value="Immunoglobulins"/>
    <property type="match status" value="4"/>
</dbReference>
<dbReference type="Pfam" id="PF17957">
    <property type="entry name" value="Big_7"/>
    <property type="match status" value="3"/>
</dbReference>
<dbReference type="AlphaFoldDB" id="A0A399EJM9"/>